<organism evidence="2">
    <name type="scientific">Chromera velia CCMP2878</name>
    <dbReference type="NCBI Taxonomy" id="1169474"/>
    <lineage>
        <taxon>Eukaryota</taxon>
        <taxon>Sar</taxon>
        <taxon>Alveolata</taxon>
        <taxon>Colpodellida</taxon>
        <taxon>Chromeraceae</taxon>
        <taxon>Chromera</taxon>
    </lineage>
</organism>
<evidence type="ECO:0000256" key="1">
    <source>
        <dbReference type="SAM" id="MobiDB-lite"/>
    </source>
</evidence>
<dbReference type="EMBL" id="CDMZ01003032">
    <property type="protein sequence ID" value="CEM44850.1"/>
    <property type="molecule type" value="Genomic_DNA"/>
</dbReference>
<dbReference type="VEuPathDB" id="CryptoDB:Cvel_28659"/>
<gene>
    <name evidence="2" type="ORF">Cvel_28659</name>
</gene>
<feature type="compositionally biased region" description="Basic and acidic residues" evidence="1">
    <location>
        <begin position="20"/>
        <end position="45"/>
    </location>
</feature>
<accession>A0A0G4HKJ6</accession>
<protein>
    <submittedName>
        <fullName evidence="2">Uncharacterized protein</fullName>
    </submittedName>
</protein>
<sequence>MRVELQHSAAAVFLEGQEGEETKGQADEDMKGKEKEGRKDEEKGGLKRAAPCNEEMGVRVDERKRCPGE</sequence>
<name>A0A0G4HKJ6_9ALVE</name>
<dbReference type="AlphaFoldDB" id="A0A0G4HKJ6"/>
<evidence type="ECO:0000313" key="2">
    <source>
        <dbReference type="EMBL" id="CEM44850.1"/>
    </source>
</evidence>
<reference evidence="2" key="1">
    <citation type="submission" date="2014-11" db="EMBL/GenBank/DDBJ databases">
        <authorList>
            <person name="Otto D Thomas"/>
            <person name="Naeem Raeece"/>
        </authorList>
    </citation>
    <scope>NUCLEOTIDE SEQUENCE</scope>
</reference>
<feature type="region of interest" description="Disordered" evidence="1">
    <location>
        <begin position="1"/>
        <end position="54"/>
    </location>
</feature>
<proteinExistence type="predicted"/>